<dbReference type="RefSeq" id="WP_086113999.1">
    <property type="nucleotide sequence ID" value="NZ_CAWNHF010000141.1"/>
</dbReference>
<name>A0A1Y2SET8_9GAMM</name>
<reference evidence="1 2" key="1">
    <citation type="submission" date="2017-01" db="EMBL/GenBank/DDBJ databases">
        <title>Deconstructing symbiosis and pathogenesis requirements using a combined genomic-metabolomic approach.</title>
        <authorList>
            <person name="Tobias N.J."/>
            <person name="Wolff H."/>
            <person name="Djahanschiri B."/>
            <person name="Ebersberger I."/>
            <person name="Bode H.B."/>
        </authorList>
    </citation>
    <scope>NUCLEOTIDE SEQUENCE [LARGE SCALE GENOMIC DNA]</scope>
    <source>
        <strain evidence="1 2">DSM 4764</strain>
    </source>
</reference>
<dbReference type="EMBL" id="MUBK01000036">
    <property type="protein sequence ID" value="OTA17211.1"/>
    <property type="molecule type" value="Genomic_DNA"/>
</dbReference>
<dbReference type="OrthoDB" id="6448170at2"/>
<dbReference type="AlphaFoldDB" id="A0A1Y2SET8"/>
<sequence length="92" mass="10424">MKEDCLQKYFAKNSVVDGIVEVIGYDWPDDIEHRITVIIDEVHHSQVGLDTLCEINLSFYEYSLLAPEYFFYEGANENAHQACSSVSAGVCE</sequence>
<keyword evidence="2" id="KW-1185">Reference proteome</keyword>
<evidence type="ECO:0000313" key="1">
    <source>
        <dbReference type="EMBL" id="OTA17211.1"/>
    </source>
</evidence>
<gene>
    <name evidence="1" type="ORF">Xbed_03365</name>
</gene>
<comment type="caution">
    <text evidence="1">The sequence shown here is derived from an EMBL/GenBank/DDBJ whole genome shotgun (WGS) entry which is preliminary data.</text>
</comment>
<dbReference type="STRING" id="40578.Xbed_03365"/>
<evidence type="ECO:0000313" key="2">
    <source>
        <dbReference type="Proteomes" id="UP000194204"/>
    </source>
</evidence>
<protein>
    <submittedName>
        <fullName evidence="1">Uncharacterized protein</fullName>
    </submittedName>
</protein>
<dbReference type="Proteomes" id="UP000194204">
    <property type="component" value="Unassembled WGS sequence"/>
</dbReference>
<proteinExistence type="predicted"/>
<accession>A0A1Y2SET8</accession>
<organism evidence="1 2">
    <name type="scientific">Xenorhabdus beddingii</name>
    <dbReference type="NCBI Taxonomy" id="40578"/>
    <lineage>
        <taxon>Bacteria</taxon>
        <taxon>Pseudomonadati</taxon>
        <taxon>Pseudomonadota</taxon>
        <taxon>Gammaproteobacteria</taxon>
        <taxon>Enterobacterales</taxon>
        <taxon>Morganellaceae</taxon>
        <taxon>Xenorhabdus</taxon>
    </lineage>
</organism>